<sequence length="75" mass="8611">MYEGLINDALSTKVNGRQTRAALMGDEVMEEDNEYIDVEDGLQVLLKGRNMPKKFRLLLFDLLSLQKPIGFGHWK</sequence>
<reference evidence="1 2" key="2">
    <citation type="submission" date="2018-11" db="EMBL/GenBank/DDBJ databases">
        <authorList>
            <consortium name="Pathogen Informatics"/>
        </authorList>
    </citation>
    <scope>NUCLEOTIDE SEQUENCE [LARGE SCALE GENOMIC DNA]</scope>
</reference>
<name>A0A183DRK8_9BILA</name>
<protein>
    <submittedName>
        <fullName evidence="3">Reverse transcriptase domain-containing protein</fullName>
    </submittedName>
</protein>
<dbReference type="Proteomes" id="UP000271098">
    <property type="component" value="Unassembled WGS sequence"/>
</dbReference>
<evidence type="ECO:0000313" key="3">
    <source>
        <dbReference type="WBParaSite" id="GPUH_0001136201-mRNA-1"/>
    </source>
</evidence>
<reference evidence="3" key="1">
    <citation type="submission" date="2016-06" db="UniProtKB">
        <authorList>
            <consortium name="WormBaseParasite"/>
        </authorList>
    </citation>
    <scope>IDENTIFICATION</scope>
</reference>
<keyword evidence="2" id="KW-1185">Reference proteome</keyword>
<dbReference type="EMBL" id="UYRT01078501">
    <property type="protein sequence ID" value="VDN18661.1"/>
    <property type="molecule type" value="Genomic_DNA"/>
</dbReference>
<evidence type="ECO:0000313" key="1">
    <source>
        <dbReference type="EMBL" id="VDN18661.1"/>
    </source>
</evidence>
<evidence type="ECO:0000313" key="2">
    <source>
        <dbReference type="Proteomes" id="UP000271098"/>
    </source>
</evidence>
<accession>A0A183DRK8</accession>
<dbReference type="AlphaFoldDB" id="A0A183DRK8"/>
<organism evidence="3">
    <name type="scientific">Gongylonema pulchrum</name>
    <dbReference type="NCBI Taxonomy" id="637853"/>
    <lineage>
        <taxon>Eukaryota</taxon>
        <taxon>Metazoa</taxon>
        <taxon>Ecdysozoa</taxon>
        <taxon>Nematoda</taxon>
        <taxon>Chromadorea</taxon>
        <taxon>Rhabditida</taxon>
        <taxon>Spirurina</taxon>
        <taxon>Spiruromorpha</taxon>
        <taxon>Spiruroidea</taxon>
        <taxon>Gongylonematidae</taxon>
        <taxon>Gongylonema</taxon>
    </lineage>
</organism>
<proteinExistence type="predicted"/>
<dbReference type="WBParaSite" id="GPUH_0001136201-mRNA-1">
    <property type="protein sequence ID" value="GPUH_0001136201-mRNA-1"/>
    <property type="gene ID" value="GPUH_0001136201"/>
</dbReference>
<gene>
    <name evidence="1" type="ORF">GPUH_LOCUS11349</name>
</gene>